<protein>
    <submittedName>
        <fullName evidence="2">Porin</fullName>
    </submittedName>
</protein>
<dbReference type="Gene3D" id="2.40.160.10">
    <property type="entry name" value="Porin"/>
    <property type="match status" value="1"/>
</dbReference>
<keyword evidence="3" id="KW-1185">Reference proteome</keyword>
<keyword evidence="1" id="KW-0732">Signal</keyword>
<reference evidence="2" key="2">
    <citation type="submission" date="2023-04" db="EMBL/GenBank/DDBJ databases">
        <title>Paracnuella aquatica gen. nov., sp. nov., a member of the family Chitinophagaceae isolated from a hot spring.</title>
        <authorList>
            <person name="Wang C."/>
        </authorList>
    </citation>
    <scope>NUCLEOTIDE SEQUENCE</scope>
    <source>
        <strain evidence="2">LB-8</strain>
    </source>
</reference>
<feature type="signal peptide" evidence="1">
    <location>
        <begin position="1"/>
        <end position="23"/>
    </location>
</feature>
<name>A0A9X2XTF2_9BACT</name>
<evidence type="ECO:0000313" key="3">
    <source>
        <dbReference type="Proteomes" id="UP001155483"/>
    </source>
</evidence>
<evidence type="ECO:0000256" key="1">
    <source>
        <dbReference type="SAM" id="SignalP"/>
    </source>
</evidence>
<dbReference type="SUPFAM" id="SSF56935">
    <property type="entry name" value="Porins"/>
    <property type="match status" value="1"/>
</dbReference>
<dbReference type="Proteomes" id="UP001155483">
    <property type="component" value="Unassembled WGS sequence"/>
</dbReference>
<organism evidence="2 3">
    <name type="scientific">Paraflavisolibacter caeni</name>
    <dbReference type="NCBI Taxonomy" id="2982496"/>
    <lineage>
        <taxon>Bacteria</taxon>
        <taxon>Pseudomonadati</taxon>
        <taxon>Bacteroidota</taxon>
        <taxon>Chitinophagia</taxon>
        <taxon>Chitinophagales</taxon>
        <taxon>Chitinophagaceae</taxon>
        <taxon>Paraflavisolibacter</taxon>
    </lineage>
</organism>
<dbReference type="EMBL" id="JAOTIF010000002">
    <property type="protein sequence ID" value="MCU7548290.1"/>
    <property type="molecule type" value="Genomic_DNA"/>
</dbReference>
<dbReference type="AlphaFoldDB" id="A0A9X2XTF2"/>
<comment type="caution">
    <text evidence="2">The sequence shown here is derived from an EMBL/GenBank/DDBJ whole genome shotgun (WGS) entry which is preliminary data.</text>
</comment>
<sequence length="435" mass="49581">MKFLSKGVIVVLTILITCTQSSAQRYLADYDSTFYIRDTVKPFLSRMKNLYFSGYIQPQYQVAQKEGAPYFGGADFSEFSDNRFMLRRARVKIDYVLPSKENGLPNAIFTYQVDATERGVVTRDMFLRVFEPKKHYLSLYMGLFARPFGYEVNLSSSYRETPERGRMSQILMPTERDLGAMVSYEPSFKAGKKPVKFDIGLFNGQGLAKGAVGDFDSYKDLITRLTIKPAKIADNLFLSGGLSLLDGGWRQATKYKLEMDENDSKVFLVDSSSSNIGDKAPRQYYGADAQLAYKHGWGKTEIRGEYWRGTQPGTASTTTTPGTMPTEPTYIRDFDGAFFYFLQNIVNKKNELMVKYDWYDPNRHVAKEDIGKAGSKLTAADIKYVTWGVGFTHYFTDELKFLVYYDIVKNEKTSLSGYTSDNKDNVFTARLQLRF</sequence>
<proteinExistence type="predicted"/>
<evidence type="ECO:0000313" key="2">
    <source>
        <dbReference type="EMBL" id="MCU7548290.1"/>
    </source>
</evidence>
<dbReference type="InterPro" id="IPR023614">
    <property type="entry name" value="Porin_dom_sf"/>
</dbReference>
<feature type="chain" id="PRO_5040842408" evidence="1">
    <location>
        <begin position="24"/>
        <end position="435"/>
    </location>
</feature>
<reference evidence="2" key="1">
    <citation type="submission" date="2022-09" db="EMBL/GenBank/DDBJ databases">
        <authorList>
            <person name="Yuan C."/>
            <person name="Ke Z."/>
        </authorList>
    </citation>
    <scope>NUCLEOTIDE SEQUENCE</scope>
    <source>
        <strain evidence="2">LB-8</strain>
    </source>
</reference>
<gene>
    <name evidence="2" type="ORF">OCK74_04150</name>
</gene>
<dbReference type="RefSeq" id="WP_279295738.1">
    <property type="nucleotide sequence ID" value="NZ_JAOTIF010000002.1"/>
</dbReference>
<accession>A0A9X2XTF2</accession>